<dbReference type="SUPFAM" id="SSF53800">
    <property type="entry name" value="Chelatase"/>
    <property type="match status" value="1"/>
</dbReference>
<dbReference type="InterPro" id="IPR002762">
    <property type="entry name" value="CbiX-like"/>
</dbReference>
<sequence>MHPSKPIGILVIAHGSRNEQWNRLVDEAINQVQVDYPIVVGFLELVPGRLIPDGVKALEEQGVKQILAIPLFVSSGSTHLEEIWYSLGVIQHPRLPTHLSRIRPQAEVIPCQGMDAHHRIIEIIEERVTDLSTIPEEESLLLIAHGSEKSGFQERWEQGLAELAAAMVERFGFPRIDFAMLRTKDVKPKAEALAKRGRLLALPIFLSCGYFTEVVVPKELEGIPHYYRGEAFLPHSSIARWIEEMIDDKINEM</sequence>
<dbReference type="CDD" id="cd03416">
    <property type="entry name" value="CbiX_SirB_N"/>
    <property type="match status" value="1"/>
</dbReference>
<keyword evidence="1" id="KW-0479">Metal-binding</keyword>
<evidence type="ECO:0000256" key="2">
    <source>
        <dbReference type="ARBA" id="ARBA00023239"/>
    </source>
</evidence>
<reference evidence="4" key="1">
    <citation type="submission" date="2016-10" db="EMBL/GenBank/DDBJ databases">
        <authorList>
            <person name="Varghese N."/>
            <person name="Submissions S."/>
        </authorList>
    </citation>
    <scope>NUCLEOTIDE SEQUENCE [LARGE SCALE GENOMIC DNA]</scope>
    <source>
        <strain evidence="4">DSM 45789</strain>
    </source>
</reference>
<dbReference type="EMBL" id="FPAA01000017">
    <property type="protein sequence ID" value="SFT01474.1"/>
    <property type="molecule type" value="Genomic_DNA"/>
</dbReference>
<dbReference type="PANTHER" id="PTHR33542">
    <property type="entry name" value="SIROHYDROCHLORIN FERROCHELATASE, CHLOROPLASTIC"/>
    <property type="match status" value="1"/>
</dbReference>
<keyword evidence="2" id="KW-0456">Lyase</keyword>
<dbReference type="Gene3D" id="3.40.50.1400">
    <property type="match status" value="2"/>
</dbReference>
<protein>
    <submittedName>
        <fullName evidence="3">Sirohydrochlorin ferrochelatase</fullName>
    </submittedName>
</protein>
<dbReference type="RefSeq" id="WP_176392145.1">
    <property type="nucleotide sequence ID" value="NZ_FPAA01000017.1"/>
</dbReference>
<evidence type="ECO:0000313" key="4">
    <source>
        <dbReference type="Proteomes" id="UP000198660"/>
    </source>
</evidence>
<dbReference type="AlphaFoldDB" id="A0A1I6UJE6"/>
<dbReference type="Pfam" id="PF01903">
    <property type="entry name" value="CbiX"/>
    <property type="match status" value="1"/>
</dbReference>
<name>A0A1I6UJE6_9BACL</name>
<dbReference type="InterPro" id="IPR050963">
    <property type="entry name" value="Sirohydro_Cobaltochel/CbiX"/>
</dbReference>
<organism evidence="3 4">
    <name type="scientific">Marininema halotolerans</name>
    <dbReference type="NCBI Taxonomy" id="1155944"/>
    <lineage>
        <taxon>Bacteria</taxon>
        <taxon>Bacillati</taxon>
        <taxon>Bacillota</taxon>
        <taxon>Bacilli</taxon>
        <taxon>Bacillales</taxon>
        <taxon>Thermoactinomycetaceae</taxon>
        <taxon>Marininema</taxon>
    </lineage>
</organism>
<keyword evidence="4" id="KW-1185">Reference proteome</keyword>
<dbReference type="GO" id="GO:0046872">
    <property type="term" value="F:metal ion binding"/>
    <property type="evidence" value="ECO:0007669"/>
    <property type="project" value="UniProtKB-KW"/>
</dbReference>
<accession>A0A1I6UJE6</accession>
<dbReference type="PANTHER" id="PTHR33542:SF3">
    <property type="entry name" value="SIROHYDROCHLORIN FERROCHELATASE, CHLOROPLASTIC"/>
    <property type="match status" value="1"/>
</dbReference>
<evidence type="ECO:0000256" key="1">
    <source>
        <dbReference type="ARBA" id="ARBA00022723"/>
    </source>
</evidence>
<gene>
    <name evidence="3" type="ORF">SAMN05444972_1178</name>
</gene>
<dbReference type="Proteomes" id="UP000198660">
    <property type="component" value="Unassembled WGS sequence"/>
</dbReference>
<dbReference type="GO" id="GO:0016829">
    <property type="term" value="F:lyase activity"/>
    <property type="evidence" value="ECO:0007669"/>
    <property type="project" value="UniProtKB-KW"/>
</dbReference>
<evidence type="ECO:0000313" key="3">
    <source>
        <dbReference type="EMBL" id="SFT01474.1"/>
    </source>
</evidence>
<proteinExistence type="predicted"/>